<protein>
    <submittedName>
        <fullName evidence="2">Uncharacterized protein</fullName>
    </submittedName>
</protein>
<dbReference type="AlphaFoldDB" id="N1JL53"/>
<dbReference type="InParanoid" id="N1JL53"/>
<feature type="region of interest" description="Disordered" evidence="1">
    <location>
        <begin position="152"/>
        <end position="172"/>
    </location>
</feature>
<dbReference type="EMBL" id="CAUH01004911">
    <property type="protein sequence ID" value="CCU81270.1"/>
    <property type="molecule type" value="Genomic_DNA"/>
</dbReference>
<sequence length="737" mass="84256">MNITGSERTETISMKATYCCQKEIISNPDANSVLPQSSRGNRLRDHATSSSLSSNISEKNSSNDYRESDDKKPGTKLGKYCLKVSPCEKSVSEPEDSNQIQEFSDSEGDLERDSSLNDFNYHRTRTSRVLSLSEKKKILNVKDHIELIDLTRQHQSGQQGQLRRASPPLNPPVPLNLTTYHAKKYPQKYYEVQLNRRKLQRSTEYKNDTSSVVTPKFSDNSQSPKNSVPNDFIDDSLSDLFSKIPTHSLPPMKPIGGSHPGALDIALKKIEDENKFIYSQCQSSPISSDQVLNSDLKSNEIEEKIIRDHSERFTNNYSDESSRAIAVENSYFFSTNSGHGRLTKIKDSPVENFQILESCADRSGDTTDKFAIENKYISQCSSKIIDSETESSEDNQKMPEIHSRNDTLHPRKVNTDNNSSPLTRRSIFEEEPSYAHIEYADECTSDDDSNYIESHGRPNLHQLTQSHYINGSKSINANLENEKISDLYIREKYSYIRRRNSETNYPDFTENPNLDEGSFSCHVQPTESDSYDMNYRNNTGKFVDRAQNTFCGFQKGIPDKENSVIEESPTHGQFMNSDGSIPQVYNNIQGFYGVKTQHPNLSFTNFFDSPESSSQGIQRAESDFSQIGAQSSIRSELSIKEFKELHRRNTDMYEHNLKLMDVIIEATEELEFMQAQAQEVYTGIDNLPVNPLTCRILANDWQQNMHGEILNRNRVTFWIIHMINQSFMRHLHIQIQH</sequence>
<evidence type="ECO:0000256" key="1">
    <source>
        <dbReference type="SAM" id="MobiDB-lite"/>
    </source>
</evidence>
<reference evidence="2 3" key="1">
    <citation type="journal article" date="2010" name="Science">
        <title>Genome expansion and gene loss in powdery mildew fungi reveal tradeoffs in extreme parasitism.</title>
        <authorList>
            <person name="Spanu P.D."/>
            <person name="Abbott J.C."/>
            <person name="Amselem J."/>
            <person name="Burgis T.A."/>
            <person name="Soanes D.M."/>
            <person name="Stueber K."/>
            <person name="Ver Loren van Themaat E."/>
            <person name="Brown J.K.M."/>
            <person name="Butcher S.A."/>
            <person name="Gurr S.J."/>
            <person name="Lebrun M.-H."/>
            <person name="Ridout C.J."/>
            <person name="Schulze-Lefert P."/>
            <person name="Talbot N.J."/>
            <person name="Ahmadinejad N."/>
            <person name="Ametz C."/>
            <person name="Barton G.R."/>
            <person name="Benjdia M."/>
            <person name="Bidzinski P."/>
            <person name="Bindschedler L.V."/>
            <person name="Both M."/>
            <person name="Brewer M.T."/>
            <person name="Cadle-Davidson L."/>
            <person name="Cadle-Davidson M.M."/>
            <person name="Collemare J."/>
            <person name="Cramer R."/>
            <person name="Frenkel O."/>
            <person name="Godfrey D."/>
            <person name="Harriman J."/>
            <person name="Hoede C."/>
            <person name="King B.C."/>
            <person name="Klages S."/>
            <person name="Kleemann J."/>
            <person name="Knoll D."/>
            <person name="Koti P.S."/>
            <person name="Kreplak J."/>
            <person name="Lopez-Ruiz F.J."/>
            <person name="Lu X."/>
            <person name="Maekawa T."/>
            <person name="Mahanil S."/>
            <person name="Micali C."/>
            <person name="Milgroom M.G."/>
            <person name="Montana G."/>
            <person name="Noir S."/>
            <person name="O'Connell R.J."/>
            <person name="Oberhaensli S."/>
            <person name="Parlange F."/>
            <person name="Pedersen C."/>
            <person name="Quesneville H."/>
            <person name="Reinhardt R."/>
            <person name="Rott M."/>
            <person name="Sacristan S."/>
            <person name="Schmidt S.M."/>
            <person name="Schoen M."/>
            <person name="Skamnioti P."/>
            <person name="Sommer H."/>
            <person name="Stephens A."/>
            <person name="Takahara H."/>
            <person name="Thordal-Christensen H."/>
            <person name="Vigouroux M."/>
            <person name="Wessling R."/>
            <person name="Wicker T."/>
            <person name="Panstruga R."/>
        </authorList>
    </citation>
    <scope>NUCLEOTIDE SEQUENCE [LARGE SCALE GENOMIC DNA]</scope>
    <source>
        <strain evidence="2">DH14</strain>
    </source>
</reference>
<feature type="compositionally biased region" description="Low complexity" evidence="1">
    <location>
        <begin position="49"/>
        <end position="63"/>
    </location>
</feature>
<comment type="caution">
    <text evidence="2">The sequence shown here is derived from an EMBL/GenBank/DDBJ whole genome shotgun (WGS) entry which is preliminary data.</text>
</comment>
<evidence type="ECO:0000313" key="2">
    <source>
        <dbReference type="EMBL" id="CCU81270.1"/>
    </source>
</evidence>
<dbReference type="OrthoDB" id="10324383at2759"/>
<accession>N1JL53</accession>
<feature type="region of interest" description="Disordered" evidence="1">
    <location>
        <begin position="89"/>
        <end position="117"/>
    </location>
</feature>
<dbReference type="Proteomes" id="UP000015441">
    <property type="component" value="Unassembled WGS sequence"/>
</dbReference>
<dbReference type="HOGENOM" id="CLU_376411_0_0_1"/>
<feature type="compositionally biased region" description="Polar residues" evidence="1">
    <location>
        <begin position="29"/>
        <end position="40"/>
    </location>
</feature>
<feature type="compositionally biased region" description="Basic and acidic residues" evidence="1">
    <location>
        <begin position="394"/>
        <end position="409"/>
    </location>
</feature>
<keyword evidence="3" id="KW-1185">Reference proteome</keyword>
<proteinExistence type="predicted"/>
<evidence type="ECO:0000313" key="3">
    <source>
        <dbReference type="Proteomes" id="UP000015441"/>
    </source>
</evidence>
<organism evidence="2 3">
    <name type="scientific">Blumeria graminis f. sp. hordei (strain DH14)</name>
    <name type="common">Barley powdery mildew</name>
    <name type="synonym">Oidium monilioides f. sp. hordei</name>
    <dbReference type="NCBI Taxonomy" id="546991"/>
    <lineage>
        <taxon>Eukaryota</taxon>
        <taxon>Fungi</taxon>
        <taxon>Dikarya</taxon>
        <taxon>Ascomycota</taxon>
        <taxon>Pezizomycotina</taxon>
        <taxon>Leotiomycetes</taxon>
        <taxon>Erysiphales</taxon>
        <taxon>Erysiphaceae</taxon>
        <taxon>Blumeria</taxon>
        <taxon>Blumeria hordei</taxon>
    </lineage>
</organism>
<name>N1JL53_BLUG1</name>
<feature type="region of interest" description="Disordered" evidence="1">
    <location>
        <begin position="387"/>
        <end position="422"/>
    </location>
</feature>
<feature type="compositionally biased region" description="Polar residues" evidence="1">
    <location>
        <begin position="208"/>
        <end position="228"/>
    </location>
</feature>
<feature type="region of interest" description="Disordered" evidence="1">
    <location>
        <begin position="200"/>
        <end position="228"/>
    </location>
</feature>
<feature type="region of interest" description="Disordered" evidence="1">
    <location>
        <begin position="29"/>
        <end position="75"/>
    </location>
</feature>
<gene>
    <name evidence="2" type="ORF">BGHDH14_bgh02872</name>
</gene>
<feature type="compositionally biased region" description="Basic and acidic residues" evidence="1">
    <location>
        <begin position="64"/>
        <end position="73"/>
    </location>
</feature>